<evidence type="ECO:0000313" key="2">
    <source>
        <dbReference type="Proteomes" id="UP000579250"/>
    </source>
</evidence>
<dbReference type="AlphaFoldDB" id="A0A846ZA70"/>
<accession>A0A846ZA70</accession>
<name>A0A846ZA70_9ACTN</name>
<gene>
    <name evidence="1" type="ORF">HGB48_26735</name>
</gene>
<evidence type="ECO:0000313" key="1">
    <source>
        <dbReference type="EMBL" id="NKZ07303.1"/>
    </source>
</evidence>
<proteinExistence type="predicted"/>
<comment type="caution">
    <text evidence="1">The sequence shown here is derived from an EMBL/GenBank/DDBJ whole genome shotgun (WGS) entry which is preliminary data.</text>
</comment>
<protein>
    <submittedName>
        <fullName evidence="1">Uncharacterized protein</fullName>
    </submittedName>
</protein>
<dbReference type="EMBL" id="JAAXPI010000051">
    <property type="protein sequence ID" value="NKZ07303.1"/>
    <property type="molecule type" value="Genomic_DNA"/>
</dbReference>
<reference evidence="1 2" key="1">
    <citation type="submission" date="2020-04" db="EMBL/GenBank/DDBJ databases">
        <title>MicrobeNet Type strains.</title>
        <authorList>
            <person name="Nicholson A.C."/>
        </authorList>
    </citation>
    <scope>NUCLEOTIDE SEQUENCE [LARGE SCALE GENOMIC DNA]</scope>
    <source>
        <strain evidence="1 2">ATCC BAA-277</strain>
    </source>
</reference>
<dbReference type="RefSeq" id="WP_067641263.1">
    <property type="nucleotide sequence ID" value="NZ_JAAXPI010000051.1"/>
</dbReference>
<dbReference type="Proteomes" id="UP000579250">
    <property type="component" value="Unassembled WGS sequence"/>
</dbReference>
<organism evidence="1 2">
    <name type="scientific">Actinomadura latina</name>
    <dbReference type="NCBI Taxonomy" id="163603"/>
    <lineage>
        <taxon>Bacteria</taxon>
        <taxon>Bacillati</taxon>
        <taxon>Actinomycetota</taxon>
        <taxon>Actinomycetes</taxon>
        <taxon>Streptosporangiales</taxon>
        <taxon>Thermomonosporaceae</taxon>
        <taxon>Actinomadura</taxon>
    </lineage>
</organism>
<sequence length="201" mass="21728">MKVHAVVIGTSGNQRYIFSSNKRRENVGASYLITRFEESWLDDALLEVTGSTDRDRRIDDHPVEVITANAGGITALVKDREDGVRLVTAVTVRALREAPGLDVCGVVGDPVEWDRAAGLAEAILRTREALPVAAMARPGPQMRFAGLPIGARCTSSGLPPGSCGVNLRVRRSTPRTLRDRMLRVTPGRSPFEQGELHAGCS</sequence>
<keyword evidence="2" id="KW-1185">Reference proteome</keyword>